<evidence type="ECO:0000313" key="3">
    <source>
        <dbReference type="Proteomes" id="UP001342314"/>
    </source>
</evidence>
<gene>
    <name evidence="2" type="ORF">Rhopal_004959-T1</name>
</gene>
<accession>A0AAV5GPU2</accession>
<dbReference type="EMBL" id="BQKY01000010">
    <property type="protein sequence ID" value="GJN91934.1"/>
    <property type="molecule type" value="Genomic_DNA"/>
</dbReference>
<evidence type="ECO:0000313" key="2">
    <source>
        <dbReference type="EMBL" id="GJN91934.1"/>
    </source>
</evidence>
<feature type="compositionally biased region" description="Low complexity" evidence="1">
    <location>
        <begin position="230"/>
        <end position="240"/>
    </location>
</feature>
<proteinExistence type="predicted"/>
<feature type="compositionally biased region" description="Pro residues" evidence="1">
    <location>
        <begin position="241"/>
        <end position="265"/>
    </location>
</feature>
<feature type="compositionally biased region" description="Polar residues" evidence="1">
    <location>
        <begin position="41"/>
        <end position="50"/>
    </location>
</feature>
<sequence length="518" mass="56402">MEARYLHPGSLSGGAPSSPAPSSLSSASHSHYGFPSPALSAATQSPQHSPSLPAHQQHPAKFPPRNQSYFDARPNLAPSPSAHPHAAYGAAQGFPGPSAGFAQPQQQHYAPALRGARAPPPPAPVFAAAAPAAAGMQLHRVDREREYLQHQQIHQRVDSDEVEQLRLHHHHQIPKPRSSSRGAPMHARPPPPMHLDGMPPLPNSPAGSTFSASTTFTFPTPPASLPPTPSSASFSHHGSISPPPRSVTSPPPRTSSARPPAPPSAPVVLGPPFALADWQDAAVPEVVSPALYLSWQESPLAKRRQFETVFVDAEQRRVGFVARQYRRGRDGVLRKEADDGAASAGGIGFVWPEWHDGLGSAEGVEESARGEEGTEWLLLEVPSAKQRARGEDQLRKIGLVTEETLFLQQGKKIRWSRFYKRALFGSGEPSWKGVGGGKYRWVKEKREDVYKLVDDKTKEVVVSVREQDDKPTQLVVSALVLPSLQPILLTLLHRSFALAKKKLNADQREWEEEEVVAW</sequence>
<organism evidence="2 3">
    <name type="scientific">Rhodotorula paludigena</name>
    <dbReference type="NCBI Taxonomy" id="86838"/>
    <lineage>
        <taxon>Eukaryota</taxon>
        <taxon>Fungi</taxon>
        <taxon>Dikarya</taxon>
        <taxon>Basidiomycota</taxon>
        <taxon>Pucciniomycotina</taxon>
        <taxon>Microbotryomycetes</taxon>
        <taxon>Sporidiobolales</taxon>
        <taxon>Sporidiobolaceae</taxon>
        <taxon>Rhodotorula</taxon>
    </lineage>
</organism>
<feature type="compositionally biased region" description="Low complexity" evidence="1">
    <location>
        <begin position="204"/>
        <end position="218"/>
    </location>
</feature>
<reference evidence="2 3" key="1">
    <citation type="submission" date="2021-12" db="EMBL/GenBank/DDBJ databases">
        <title>High titer production of polyol ester of fatty acids by Rhodotorula paludigena BS15 towards product separation-free biomass refinery.</title>
        <authorList>
            <person name="Mano J."/>
            <person name="Ono H."/>
            <person name="Tanaka T."/>
            <person name="Naito K."/>
            <person name="Sushida H."/>
            <person name="Ike M."/>
            <person name="Tokuyasu K."/>
            <person name="Kitaoka M."/>
        </authorList>
    </citation>
    <scope>NUCLEOTIDE SEQUENCE [LARGE SCALE GENOMIC DNA]</scope>
    <source>
        <strain evidence="2 3">BS15</strain>
    </source>
</reference>
<dbReference type="AlphaFoldDB" id="A0AAV5GPU2"/>
<dbReference type="Proteomes" id="UP001342314">
    <property type="component" value="Unassembled WGS sequence"/>
</dbReference>
<feature type="compositionally biased region" description="Low complexity" evidence="1">
    <location>
        <begin position="1"/>
        <end position="31"/>
    </location>
</feature>
<name>A0AAV5GPU2_9BASI</name>
<evidence type="ECO:0000256" key="1">
    <source>
        <dbReference type="SAM" id="MobiDB-lite"/>
    </source>
</evidence>
<keyword evidence="3" id="KW-1185">Reference proteome</keyword>
<feature type="compositionally biased region" description="Low complexity" evidence="1">
    <location>
        <begin position="78"/>
        <end position="91"/>
    </location>
</feature>
<feature type="region of interest" description="Disordered" evidence="1">
    <location>
        <begin position="166"/>
        <end position="265"/>
    </location>
</feature>
<comment type="caution">
    <text evidence="2">The sequence shown here is derived from an EMBL/GenBank/DDBJ whole genome shotgun (WGS) entry which is preliminary data.</text>
</comment>
<feature type="compositionally biased region" description="Pro residues" evidence="1">
    <location>
        <begin position="187"/>
        <end position="203"/>
    </location>
</feature>
<feature type="region of interest" description="Disordered" evidence="1">
    <location>
        <begin position="1"/>
        <end position="122"/>
    </location>
</feature>
<feature type="compositionally biased region" description="Pro residues" evidence="1">
    <location>
        <begin position="219"/>
        <end position="229"/>
    </location>
</feature>
<protein>
    <submittedName>
        <fullName evidence="2">Uncharacterized protein</fullName>
    </submittedName>
</protein>